<evidence type="ECO:0000313" key="2">
    <source>
        <dbReference type="Proteomes" id="UP000320839"/>
    </source>
</evidence>
<reference evidence="1 2" key="1">
    <citation type="submission" date="2019-02" db="EMBL/GenBank/DDBJ databases">
        <title>Deep-cultivation of Planctomycetes and their phenomic and genomic characterization uncovers novel biology.</title>
        <authorList>
            <person name="Wiegand S."/>
            <person name="Jogler M."/>
            <person name="Boedeker C."/>
            <person name="Pinto D."/>
            <person name="Vollmers J."/>
            <person name="Rivas-Marin E."/>
            <person name="Kohn T."/>
            <person name="Peeters S.H."/>
            <person name="Heuer A."/>
            <person name="Rast P."/>
            <person name="Oberbeckmann S."/>
            <person name="Bunk B."/>
            <person name="Jeske O."/>
            <person name="Meyerdierks A."/>
            <person name="Storesund J.E."/>
            <person name="Kallscheuer N."/>
            <person name="Luecker S."/>
            <person name="Lage O.M."/>
            <person name="Pohl T."/>
            <person name="Merkel B.J."/>
            <person name="Hornburger P."/>
            <person name="Mueller R.-W."/>
            <person name="Bruemmer F."/>
            <person name="Labrenz M."/>
            <person name="Spormann A.M."/>
            <person name="Op den Camp H."/>
            <person name="Overmann J."/>
            <person name="Amann R."/>
            <person name="Jetten M.S.M."/>
            <person name="Mascher T."/>
            <person name="Medema M.H."/>
            <person name="Devos D.P."/>
            <person name="Kaster A.-K."/>
            <person name="Ovreas L."/>
            <person name="Rohde M."/>
            <person name="Galperin M.Y."/>
            <person name="Jogler C."/>
        </authorList>
    </citation>
    <scope>NUCLEOTIDE SEQUENCE [LARGE SCALE GENOMIC DNA]</scope>
    <source>
        <strain evidence="1 2">Pan153</strain>
    </source>
</reference>
<proteinExistence type="predicted"/>
<name>A0A518FJ49_9PLAN</name>
<dbReference type="EMBL" id="CP036317">
    <property type="protein sequence ID" value="QDV16378.1"/>
    <property type="molecule type" value="Genomic_DNA"/>
</dbReference>
<accession>A0A518FJ49</accession>
<dbReference type="Proteomes" id="UP000320839">
    <property type="component" value="Chromosome"/>
</dbReference>
<organism evidence="1 2">
    <name type="scientific">Gimesia panareensis</name>
    <dbReference type="NCBI Taxonomy" id="2527978"/>
    <lineage>
        <taxon>Bacteria</taxon>
        <taxon>Pseudomonadati</taxon>
        <taxon>Planctomycetota</taxon>
        <taxon>Planctomycetia</taxon>
        <taxon>Planctomycetales</taxon>
        <taxon>Planctomycetaceae</taxon>
        <taxon>Gimesia</taxon>
    </lineage>
</organism>
<sequence length="139" mass="15799">MGIEAFIWNYRDGEPIGFDYATVLEILSTDQTEPLNEYGFLRVWFQEPNDVVDIHLGRDAVESGHVSGIMVSRPIRHPAFLERLLRVMELGDVMLFYSDETTPVFRRGADAGQYPADLLAELGEPRYVNTPQGLIQQEP</sequence>
<dbReference type="AlphaFoldDB" id="A0A518FJ49"/>
<protein>
    <submittedName>
        <fullName evidence="1">Uncharacterized protein</fullName>
    </submittedName>
</protein>
<dbReference type="OrthoDB" id="288311at2"/>
<evidence type="ECO:0000313" key="1">
    <source>
        <dbReference type="EMBL" id="QDV16378.1"/>
    </source>
</evidence>
<gene>
    <name evidence="1" type="ORF">Pan153_10050</name>
</gene>
<dbReference type="RefSeq" id="WP_145454294.1">
    <property type="nucleotide sequence ID" value="NZ_CP036317.1"/>
</dbReference>